<proteinExistence type="predicted"/>
<accession>A0AAV9NHL3</accession>
<dbReference type="AlphaFoldDB" id="A0AAV9NHL3"/>
<dbReference type="RefSeq" id="XP_064708750.1">
    <property type="nucleotide sequence ID" value="XM_064855161.1"/>
</dbReference>
<protein>
    <submittedName>
        <fullName evidence="1">Uncharacterized protein</fullName>
    </submittedName>
</protein>
<comment type="caution">
    <text evidence="1">The sequence shown here is derived from an EMBL/GenBank/DDBJ whole genome shotgun (WGS) entry which is preliminary data.</text>
</comment>
<evidence type="ECO:0000313" key="2">
    <source>
        <dbReference type="Proteomes" id="UP001358417"/>
    </source>
</evidence>
<reference evidence="1 2" key="1">
    <citation type="submission" date="2023-08" db="EMBL/GenBank/DDBJ databases">
        <title>Black Yeasts Isolated from many extreme environments.</title>
        <authorList>
            <person name="Coleine C."/>
            <person name="Stajich J.E."/>
            <person name="Selbmann L."/>
        </authorList>
    </citation>
    <scope>NUCLEOTIDE SEQUENCE [LARGE SCALE GENOMIC DNA]</scope>
    <source>
        <strain evidence="1 2">CCFEE 5792</strain>
    </source>
</reference>
<dbReference type="GeneID" id="89979783"/>
<dbReference type="EMBL" id="JAVRRD010000006">
    <property type="protein sequence ID" value="KAK5057632.1"/>
    <property type="molecule type" value="Genomic_DNA"/>
</dbReference>
<organism evidence="1 2">
    <name type="scientific">Exophiala bonariae</name>
    <dbReference type="NCBI Taxonomy" id="1690606"/>
    <lineage>
        <taxon>Eukaryota</taxon>
        <taxon>Fungi</taxon>
        <taxon>Dikarya</taxon>
        <taxon>Ascomycota</taxon>
        <taxon>Pezizomycotina</taxon>
        <taxon>Eurotiomycetes</taxon>
        <taxon>Chaetothyriomycetidae</taxon>
        <taxon>Chaetothyriales</taxon>
        <taxon>Herpotrichiellaceae</taxon>
        <taxon>Exophiala</taxon>
    </lineage>
</organism>
<dbReference type="Proteomes" id="UP001358417">
    <property type="component" value="Unassembled WGS sequence"/>
</dbReference>
<keyword evidence="2" id="KW-1185">Reference proteome</keyword>
<sequence>MCFAIKVVYLGCDNHTRHIMKQCKGGKEWNLNMRVIECCNGLQVPEDWVMSRCPFCEEYFQSRKVTPPRTRAASVSIMEGLDEKRHDFMNTSVVEEPVTTHEKASIKPTFLPYRPKK</sequence>
<name>A0AAV9NHL3_9EURO</name>
<evidence type="ECO:0000313" key="1">
    <source>
        <dbReference type="EMBL" id="KAK5057632.1"/>
    </source>
</evidence>
<gene>
    <name evidence="1" type="ORF">LTR84_011633</name>
</gene>